<gene>
    <name evidence="1" type="ORF">BDN71DRAFT_1457864</name>
</gene>
<dbReference type="AlphaFoldDB" id="A0A9P5ZLH7"/>
<dbReference type="EMBL" id="MU154738">
    <property type="protein sequence ID" value="KAF9487996.1"/>
    <property type="molecule type" value="Genomic_DNA"/>
</dbReference>
<evidence type="ECO:0000313" key="1">
    <source>
        <dbReference type="EMBL" id="KAF9487996.1"/>
    </source>
</evidence>
<dbReference type="Proteomes" id="UP000807025">
    <property type="component" value="Unassembled WGS sequence"/>
</dbReference>
<keyword evidence="2" id="KW-1185">Reference proteome</keyword>
<protein>
    <submittedName>
        <fullName evidence="1">Uncharacterized protein</fullName>
    </submittedName>
</protein>
<evidence type="ECO:0000313" key="2">
    <source>
        <dbReference type="Proteomes" id="UP000807025"/>
    </source>
</evidence>
<accession>A0A9P5ZLH7</accession>
<organism evidence="1 2">
    <name type="scientific">Pleurotus eryngii</name>
    <name type="common">Boletus of the steppes</name>
    <dbReference type="NCBI Taxonomy" id="5323"/>
    <lineage>
        <taxon>Eukaryota</taxon>
        <taxon>Fungi</taxon>
        <taxon>Dikarya</taxon>
        <taxon>Basidiomycota</taxon>
        <taxon>Agaricomycotina</taxon>
        <taxon>Agaricomycetes</taxon>
        <taxon>Agaricomycetidae</taxon>
        <taxon>Agaricales</taxon>
        <taxon>Pleurotineae</taxon>
        <taxon>Pleurotaceae</taxon>
        <taxon>Pleurotus</taxon>
    </lineage>
</organism>
<sequence length="143" mass="16552">MHHAQSRPCYPIYISTILEWAFGVEGEDEKGQAKNREAFRHSPEMYLVRDAKQHFLDEALKNDNSLDPRAQSGYSTYTYDYVAGSFRHLPALARFESHRGSFRRGQGKHTHGDASRRAYILPDMHDSGRRVVVVARKRRASRF</sequence>
<name>A0A9P5ZLH7_PLEER</name>
<proteinExistence type="predicted"/>
<reference evidence="1" key="1">
    <citation type="submission" date="2020-11" db="EMBL/GenBank/DDBJ databases">
        <authorList>
            <consortium name="DOE Joint Genome Institute"/>
            <person name="Ahrendt S."/>
            <person name="Riley R."/>
            <person name="Andreopoulos W."/>
            <person name="Labutti K."/>
            <person name="Pangilinan J."/>
            <person name="Ruiz-Duenas F.J."/>
            <person name="Barrasa J.M."/>
            <person name="Sanchez-Garcia M."/>
            <person name="Camarero S."/>
            <person name="Miyauchi S."/>
            <person name="Serrano A."/>
            <person name="Linde D."/>
            <person name="Babiker R."/>
            <person name="Drula E."/>
            <person name="Ayuso-Fernandez I."/>
            <person name="Pacheco R."/>
            <person name="Padilla G."/>
            <person name="Ferreira P."/>
            <person name="Barriuso J."/>
            <person name="Kellner H."/>
            <person name="Castanera R."/>
            <person name="Alfaro M."/>
            <person name="Ramirez L."/>
            <person name="Pisabarro A.G."/>
            <person name="Kuo A."/>
            <person name="Tritt A."/>
            <person name="Lipzen A."/>
            <person name="He G."/>
            <person name="Yan M."/>
            <person name="Ng V."/>
            <person name="Cullen D."/>
            <person name="Martin F."/>
            <person name="Rosso M.-N."/>
            <person name="Henrissat B."/>
            <person name="Hibbett D."/>
            <person name="Martinez A.T."/>
            <person name="Grigoriev I.V."/>
        </authorList>
    </citation>
    <scope>NUCLEOTIDE SEQUENCE</scope>
    <source>
        <strain evidence="1">ATCC 90797</strain>
    </source>
</reference>
<comment type="caution">
    <text evidence="1">The sequence shown here is derived from an EMBL/GenBank/DDBJ whole genome shotgun (WGS) entry which is preliminary data.</text>
</comment>
<dbReference type="OrthoDB" id="411632at2759"/>